<reference evidence="4" key="1">
    <citation type="submission" date="2025-08" db="UniProtKB">
        <authorList>
            <consortium name="RefSeq"/>
        </authorList>
    </citation>
    <scope>IDENTIFICATION</scope>
</reference>
<keyword evidence="3" id="KW-1185">Reference proteome</keyword>
<sequence length="490" mass="56575">MDKQWIWERNRLSKRYTDGIQSFMEAASQHVNDKNETKCPCMKCQNMQLHDLATVHAHLWKNGMSVVYHTWIYHGESFEIPTQTSNLPSGSDNYVHDMLNDRFPRDMDHDPHGEDIMGDDYESNVHRVEAGKYEKLMVEAERELFPGTRGCSVLTFMVQLMLNKVENHWTNKSFDTMLEIWSSACPKPHNIPPSYYATNKMLKDLGLGFEKIDACKYDCALFYKEHENKDKCPECDEPRYKPSTSVKRKKVPQKVLRYFPLKPRLQRLFMSKNTAAYMRWHANKRVDEEGVMRHPADSIAWKEFDLIYPEFAQEPRNIRLGLATDGFNPFGNMSLSYSMWPVIVVPYNLPPWMCMKAQYSMMTLLIPGPKAPSKDIDVYLRPLVDELKELWEQAPKGFWHVLDGAPKLSETVEKLCDIVKQLQAGINDRSRKKRKRNSKYNGKGPRLRPDSSDSDSDSASDDSTTNHHGDNLQGGGDGLYNGLEDIGHGH</sequence>
<dbReference type="GeneID" id="110761624"/>
<feature type="domain" description="Transposase-associated" evidence="2">
    <location>
        <begin position="3"/>
        <end position="76"/>
    </location>
</feature>
<dbReference type="RefSeq" id="XP_021819841.1">
    <property type="nucleotide sequence ID" value="XM_021964149.1"/>
</dbReference>
<dbReference type="InterPro" id="IPR029480">
    <property type="entry name" value="Transpos_assoc"/>
</dbReference>
<dbReference type="KEGG" id="pavi:110761624"/>
<proteinExistence type="predicted"/>
<evidence type="ECO:0000259" key="2">
    <source>
        <dbReference type="Pfam" id="PF13963"/>
    </source>
</evidence>
<dbReference type="Pfam" id="PF02992">
    <property type="entry name" value="Transposase_21"/>
    <property type="match status" value="1"/>
</dbReference>
<name>A0A6P5T0U3_PRUAV</name>
<dbReference type="Proteomes" id="UP000515124">
    <property type="component" value="Unplaced"/>
</dbReference>
<feature type="region of interest" description="Disordered" evidence="1">
    <location>
        <begin position="427"/>
        <end position="490"/>
    </location>
</feature>
<gene>
    <name evidence="4" type="primary">LOC110761624</name>
</gene>
<dbReference type="Pfam" id="PF13963">
    <property type="entry name" value="Transpos_assoc"/>
    <property type="match status" value="1"/>
</dbReference>
<dbReference type="InterPro" id="IPR004242">
    <property type="entry name" value="Transposase_21"/>
</dbReference>
<organism evidence="3 4">
    <name type="scientific">Prunus avium</name>
    <name type="common">Cherry</name>
    <name type="synonym">Cerasus avium</name>
    <dbReference type="NCBI Taxonomy" id="42229"/>
    <lineage>
        <taxon>Eukaryota</taxon>
        <taxon>Viridiplantae</taxon>
        <taxon>Streptophyta</taxon>
        <taxon>Embryophyta</taxon>
        <taxon>Tracheophyta</taxon>
        <taxon>Spermatophyta</taxon>
        <taxon>Magnoliopsida</taxon>
        <taxon>eudicotyledons</taxon>
        <taxon>Gunneridae</taxon>
        <taxon>Pentapetalae</taxon>
        <taxon>rosids</taxon>
        <taxon>fabids</taxon>
        <taxon>Rosales</taxon>
        <taxon>Rosaceae</taxon>
        <taxon>Amygdaloideae</taxon>
        <taxon>Amygdaleae</taxon>
        <taxon>Prunus</taxon>
    </lineage>
</organism>
<dbReference type="PANTHER" id="PTHR10775:SF185">
    <property type="entry name" value="OS08G0208400 PROTEIN"/>
    <property type="match status" value="1"/>
</dbReference>
<dbReference type="PANTHER" id="PTHR10775">
    <property type="entry name" value="OS08G0208400 PROTEIN"/>
    <property type="match status" value="1"/>
</dbReference>
<dbReference type="AlphaFoldDB" id="A0A6P5T0U3"/>
<protein>
    <submittedName>
        <fullName evidence="4">Uncharacterized protein LOC110761624</fullName>
    </submittedName>
</protein>
<evidence type="ECO:0000313" key="4">
    <source>
        <dbReference type="RefSeq" id="XP_021819841.1"/>
    </source>
</evidence>
<accession>A0A6P5T0U3</accession>
<evidence type="ECO:0000256" key="1">
    <source>
        <dbReference type="SAM" id="MobiDB-lite"/>
    </source>
</evidence>
<evidence type="ECO:0000313" key="3">
    <source>
        <dbReference type="Proteomes" id="UP000515124"/>
    </source>
</evidence>